<keyword evidence="4" id="KW-0472">Membrane</keyword>
<evidence type="ECO:0000256" key="2">
    <source>
        <dbReference type="ARBA" id="ARBA00022553"/>
    </source>
</evidence>
<feature type="coiled-coil region" evidence="6">
    <location>
        <begin position="2132"/>
        <end position="2189"/>
    </location>
</feature>
<proteinExistence type="predicted"/>
<keyword evidence="2" id="KW-0597">Phosphoprotein</keyword>
<accession>A0A814L5E6</accession>
<gene>
    <name evidence="7" type="ORF">GPM918_LOCUS16741</name>
    <name evidence="8" type="ORF">SRO942_LOCUS16740</name>
</gene>
<dbReference type="SUPFAM" id="SSF46966">
    <property type="entry name" value="Spectrin repeat"/>
    <property type="match status" value="10"/>
</dbReference>
<dbReference type="Proteomes" id="UP000663829">
    <property type="component" value="Unassembled WGS sequence"/>
</dbReference>
<evidence type="ECO:0000313" key="9">
    <source>
        <dbReference type="Proteomes" id="UP000663829"/>
    </source>
</evidence>
<organism evidence="7 9">
    <name type="scientific">Didymodactylos carnosus</name>
    <dbReference type="NCBI Taxonomy" id="1234261"/>
    <lineage>
        <taxon>Eukaryota</taxon>
        <taxon>Metazoa</taxon>
        <taxon>Spiralia</taxon>
        <taxon>Gnathifera</taxon>
        <taxon>Rotifera</taxon>
        <taxon>Eurotatoria</taxon>
        <taxon>Bdelloidea</taxon>
        <taxon>Philodinida</taxon>
        <taxon>Philodinidae</taxon>
        <taxon>Didymodactylos</taxon>
    </lineage>
</organism>
<protein>
    <submittedName>
        <fullName evidence="7">Uncharacterized protein</fullName>
    </submittedName>
</protein>
<feature type="coiled-coil region" evidence="6">
    <location>
        <begin position="2424"/>
        <end position="2458"/>
    </location>
</feature>
<dbReference type="GO" id="GO:0031965">
    <property type="term" value="C:nuclear membrane"/>
    <property type="evidence" value="ECO:0007669"/>
    <property type="project" value="UniProtKB-SubCell"/>
</dbReference>
<dbReference type="OrthoDB" id="18740at2759"/>
<feature type="coiled-coil region" evidence="6">
    <location>
        <begin position="804"/>
        <end position="870"/>
    </location>
</feature>
<dbReference type="PANTHER" id="PTHR14514:SF2">
    <property type="entry name" value="A-KINASE ANCHOR PROTEIN 6"/>
    <property type="match status" value="1"/>
</dbReference>
<feature type="coiled-coil region" evidence="6">
    <location>
        <begin position="1105"/>
        <end position="1132"/>
    </location>
</feature>
<keyword evidence="5" id="KW-0539">Nucleus</keyword>
<evidence type="ECO:0000313" key="8">
    <source>
        <dbReference type="EMBL" id="CAF3828692.1"/>
    </source>
</evidence>
<dbReference type="PANTHER" id="PTHR14514">
    <property type="entry name" value="PKA ANCHORING PROTEIN"/>
    <property type="match status" value="1"/>
</dbReference>
<reference evidence="7" key="1">
    <citation type="submission" date="2021-02" db="EMBL/GenBank/DDBJ databases">
        <authorList>
            <person name="Nowell W R."/>
        </authorList>
    </citation>
    <scope>NUCLEOTIDE SEQUENCE</scope>
</reference>
<keyword evidence="6" id="KW-0175">Coiled coil</keyword>
<sequence>MLDYTNNYSNKISLDQEETYNIQRYRLTIVQLTMLQQQIQEYKLIINDHLNDQEQRPSYAKHHLLKIKQNFDILENKIETILQTENEKNFLEQSINDQFKNLKLLLNKIEQEQKLIESNILNENFFQIKFEQYEKISNNLWIQIEQCKDELQKSIEQYNIKNHDNLKQREFLKLKQDIDQMREIKEQKLNYLKDGLKYYNYLRDKTAILTQQINDCDKQMNRLAINRSMIKESDIVQTLQTVRTVLKETEPMYDEIYTLSRDIEEKYLISDNGTLKELNHKMQHVSGLVQDNVKYLSEIQDEKQKRDHLLEQLTTWMENKQIRFNQLNDRNYDENTIIERMNRIEFELNTIKEGYSILKNVQNIQEHLRGILDENDVQTIDELIGQCQQQLHLIENSHIDTLKSMKQIQTSWSKLTDSCTEAQQSLENNRLLFEKISNKQSVTPENIQKQLQILESLKYDLDDSTQMFDSLKTMAETLHHNQILEKANEMILIKNNLAHNIQNDSKQRQEMLTQYNHFIEQFNQTQSAAIQLLNEQNEQFSKQTLIQDPIIKWEKFKQSSSTMRTSYENVHELGTKLINEYFNFKNICRSISSTLDIGEKNRKSFETSLNNTEKIYTSAIEEHHRRQTHIENFDKQISIFENTFQNFDHIQNLQELDQSFNTIMENIDNIQSKIQYLLDQSKNDSDFINLKSRLNSLKINIQHQMEHIRPILIEKEAKQIIIESSSDWLNKINKNLIVYKTEPVSIQYDLMTSRLTDISREIQIKLDQLKTITNDDNDLIEHFKNVDKDIELILKEREKTQTKVVALDKNVTSIDQEVEKLRLEIDQKSYDTNISMDQRLLEIETLNNNLRNKQMNLSECKELLNNIQNSISDIDKNEYFGHIRSVERHIDEIQQRHKLNDTKLKQNQIVFNELLMNLKTIHKNSSDYKHALNEINDMNINELNSFDTLSREFQGEENHLNTLTTKLRTITSDLSVQERQQAELEINKIVNELDQLRQQTEKRKERLNMLIQQRQEFDTASNRLTMWIDDRLRVITTEQTIPFKSSEIERLHKKHLDIINEIKFQRITLDNMMKLSEEIKNGYSHEGQNEIDLHMNDIVRKLNHLDETINDRDRLLNDANEQRREFDRLTQILTDWIKTIEYQVKEPITNDLQTQHTIKEKLKIINNLLQNTTDRTKEFDDLLRVKHTVVSTLSEPDKLILNEKYTLIKEKYTRLSENLAVRLTALDEASRERAEFELQFDQIQQLNTQLHNELQNLQQSSKIIDGSQIIESPRGRLSQMPIEMRLERLKMLSEKVDEANNHIRELSRTQRLLTSKGHRLERIGSSGGNIGEINSNLKTIELQLHNEIERMERAVQAENDLHEIEKELDVYMNTCAEQLKSSQYHPEKSTIYQTVSDRLIQAEHGFEKLLTLSERLSHDIPTEQFDVIQHSIQRRQERLQTLIKSCSQSKLDHEQMLKTQHKLHEELFSLHDWLKRLTNDLSYPIELNLSLNSVNDAQDVVTQLTSSIDQRLAHLEQLLHDESSLLTSNKGEVYTQQTRERLEELEQTKQQIQSLLNQRRHTLEDIHQRMSQFLKVVNDVKTTISDADFKLAPFFDGYDRTRLDLHEQELETLEQTCTQQTYRLNEAVKLSDSLRPHLRNNARDLCDTQIRNHHQIIEDLEIRIRQRRKELNDIRQKSERFNMSIVHLQSDTTRLLTMIEKAPDGAESLVSEIDTTFSALQYLGRDLKKSLDLSSSSDIDRELKDVASSVETVRDSLDRAKRTYEENEALRERIERILNKAKLFANRKRQELQQSTDSGYVSVDLMRRSVEIKSFIKDVDIETSGLSELSDLIVTLSERKYDSQIVRSLEKKHEDALHDLKLLRMETIKTVENIDQQTQEQEKLRQNARSILSLLQRAKVNLIELRPTINDEANQKLKKVDNDLTTTLDEFQIAWENYRHEYEYVSDDLEKLVSRVGEDMNDVKTRYTEKEAELNSYRTLNNEYEICVEKILVIMRLIENKTKNPSTNVKESLHILKELEVEMQGYRPMIDRLQLLSSTLSSQLTDPNERDRIRKRLNEITRKWSELEQEILTEEEDMQEMKNITEQYTEVNDICDSWLRQARTINDELVNAHSMETFDNLIPKAKTTIFEYQSCIEHLQRLRNRLNRLVQTNRTPEATKKLADLESLLKDLSNIRENVEQSIESSQKTHYQMNEFEKQCLFYKQWLDNIDRQLQNMDQLLTIEKIHRCNDIHVELEKRKQIIANLLHEYPHISHIKQSSTNVQHLLINIERLKTRVINQQQECEKQNRQQQEFRIQIDNLVEWLKQIHRYEPLTDKRDVESLERELTSLDEKYIQIEKNCHEIDTLLRNINNSGLPAESIQKLRQESDQVKERYLGSLTELETKKNFLKKSLKDVDQQNRTYRDYQDSLDKLSTLVRNDQTPLKTVEEALQSLDEQMIKFEHQNEEKERQKRQKEREWHLYLDEISLLQDKLTTLKQRKPNIHDSIEDQLHFIRIQEQELDQYHVELLHLKQNGQKLIIDNVKMPLPSEINLLHSMIQFLKEQFEQHRDHIIRADKNRELYLTEMKLYDDLLLISIERLGRGIQGINSETYSKSLHDHIEYFANMESKRHNLNILYESLDRDTRQRYSKTHHQDLDRKSNDIQDKSRTLTIRSEQILKNWREYENRLEEIKQILSAINHQIPSIKRNIPFDQIQHTFLIYKELKQRLCHVESEILHLNDDINQLCSEINATTLQSEFQYVRDQFVQLTNDIRKKFDIHKSAINLANDLKRHLSTLEETLIHCVTDMKILHDGNSKDINILKQQLNKLLDVQKRLDNHDDYRLQASDLIQRLSVYNMYDLDPLHTSLENINHKWNILKSDVIRAETNIQQSLINNLPSLQASKEMLLFTDTMKRYLDEDHGALIANQETVQKLLKRYRDMRVDVVNRQLTIDFLNESFQREANADLTGIEHIDQIKQINIDWIKIKSLISARIDTLEHLNKQFNEFDQTVRTLADWVQEQTIDLDFMKNRKFESGLKDNLRKCDELEYQLTTKQQVLSSLKNYTDRMSSHYSSSFRIIDQDGRISNLKQMLDHLTPSIDSLKSKSKHILNDWQEYNRLLLNIEKVLREAELEIEHVEMSAMNVDTYEMCTRKAQEHLQVMTLQKSDLDEINQQSHQLSSQCDSSTSTKINDITHRINKKWKDIDMRLQQLINPSKDIVNEWRKFNSSYIELLDRLGELEARWYSIQREKFTSETETLLEKAKDFQSRLQQIDIDVLQLNERSQNLCQHLPQIASKKIHTQYIVIKNQYDELKIYRDKLLIDFNHIKQRDEIFTAHLSEIVSTIQFVQTQLKQHNYDKENTDDYLKELNELDQRLISQNNLIQRLNSSEFILYTLHAKRLREITIEFYHLKELLKTKIKQNELFLYDKLNFSKRCEKWNDYIKAIEINLNMITNNMKTNYHGLLEIDHNLNQILNDFNIRQTELIQLLNEGKKLIEHNLIENKKIYFEQILSKLEQRWQHIINIVNEKQLFIKELIKKWMLYQNLIEQYYHLLKQKYDQTIILSVKQTKITINQIKQGNFSTLKNNDELKHFLERIYDVNRQLITHSDLNTVTLLETEWTDLEKSANVYPVRRL</sequence>
<feature type="coiled-coil region" evidence="6">
    <location>
        <begin position="1226"/>
        <end position="1260"/>
    </location>
</feature>
<feature type="coiled-coil region" evidence="6">
    <location>
        <begin position="1535"/>
        <end position="1565"/>
    </location>
</feature>
<dbReference type="SMART" id="SM00150">
    <property type="entry name" value="SPEC"/>
    <property type="match status" value="6"/>
</dbReference>
<evidence type="ECO:0000256" key="5">
    <source>
        <dbReference type="ARBA" id="ARBA00023242"/>
    </source>
</evidence>
<feature type="coiled-coil region" evidence="6">
    <location>
        <begin position="32"/>
        <end position="119"/>
    </location>
</feature>
<dbReference type="EMBL" id="CAJOBC010004462">
    <property type="protein sequence ID" value="CAF3828692.1"/>
    <property type="molecule type" value="Genomic_DNA"/>
</dbReference>
<feature type="coiled-coil region" evidence="6">
    <location>
        <begin position="2050"/>
        <end position="2084"/>
    </location>
</feature>
<feature type="coiled-coil region" evidence="6">
    <location>
        <begin position="2263"/>
        <end position="2290"/>
    </location>
</feature>
<evidence type="ECO:0000256" key="3">
    <source>
        <dbReference type="ARBA" id="ARBA00022737"/>
    </source>
</evidence>
<name>A0A814L5E6_9BILA</name>
<dbReference type="InterPro" id="IPR018159">
    <property type="entry name" value="Spectrin/alpha-actinin"/>
</dbReference>
<evidence type="ECO:0000256" key="4">
    <source>
        <dbReference type="ARBA" id="ARBA00023136"/>
    </source>
</evidence>
<feature type="coiled-coil region" evidence="6">
    <location>
        <begin position="979"/>
        <end position="1013"/>
    </location>
</feature>
<evidence type="ECO:0000256" key="1">
    <source>
        <dbReference type="ARBA" id="ARBA00004126"/>
    </source>
</evidence>
<comment type="subcellular location">
    <subcellularLocation>
        <location evidence="1">Nucleus membrane</location>
    </subcellularLocation>
</comment>
<feature type="coiled-coil region" evidence="6">
    <location>
        <begin position="292"/>
        <end position="319"/>
    </location>
</feature>
<dbReference type="Proteomes" id="UP000681722">
    <property type="component" value="Unassembled WGS sequence"/>
</dbReference>
<dbReference type="Gene3D" id="1.20.58.60">
    <property type="match status" value="6"/>
</dbReference>
<dbReference type="EMBL" id="CAJNOQ010004462">
    <property type="protein sequence ID" value="CAF1060295.1"/>
    <property type="molecule type" value="Genomic_DNA"/>
</dbReference>
<feature type="coiled-coil region" evidence="6">
    <location>
        <begin position="1750"/>
        <end position="1787"/>
    </location>
</feature>
<evidence type="ECO:0000256" key="6">
    <source>
        <dbReference type="SAM" id="Coils"/>
    </source>
</evidence>
<evidence type="ECO:0000313" key="7">
    <source>
        <dbReference type="EMBL" id="CAF1060295.1"/>
    </source>
</evidence>
<keyword evidence="3" id="KW-0677">Repeat</keyword>
<dbReference type="Pfam" id="PF00435">
    <property type="entry name" value="Spectrin"/>
    <property type="match status" value="1"/>
</dbReference>
<comment type="caution">
    <text evidence="7">The sequence shown here is derived from an EMBL/GenBank/DDBJ whole genome shotgun (WGS) entry which is preliminary data.</text>
</comment>
<keyword evidence="9" id="KW-1185">Reference proteome</keyword>
<dbReference type="InterPro" id="IPR002017">
    <property type="entry name" value="Spectrin_repeat"/>
</dbReference>